<dbReference type="OrthoDB" id="4062651at2759"/>
<name>A0A9Q0G7H7_9ROSI</name>
<reference evidence="14" key="2">
    <citation type="journal article" date="2023" name="Plants (Basel)">
        <title>Annotation of the Turnera subulata (Passifloraceae) Draft Genome Reveals the S-Locus Evolved after the Divergence of Turneroideae from Passifloroideae in a Stepwise Manner.</title>
        <authorList>
            <person name="Henning P.M."/>
            <person name="Roalson E.H."/>
            <person name="Mir W."/>
            <person name="McCubbin A.G."/>
            <person name="Shore J.S."/>
        </authorList>
    </citation>
    <scope>NUCLEOTIDE SEQUENCE</scope>
    <source>
        <strain evidence="14">F60SS</strain>
    </source>
</reference>
<dbReference type="Pfam" id="PF23446">
    <property type="entry name" value="LysM1_NFP_LYK"/>
    <property type="match status" value="2"/>
</dbReference>
<dbReference type="InterPro" id="IPR056561">
    <property type="entry name" value="NFP_LYK_LysM1"/>
</dbReference>
<dbReference type="InterPro" id="IPR052611">
    <property type="entry name" value="Plant_RLK_LysM"/>
</dbReference>
<evidence type="ECO:0000256" key="3">
    <source>
        <dbReference type="ARBA" id="ARBA00022692"/>
    </source>
</evidence>
<keyword evidence="8 11" id="KW-0472">Membrane</keyword>
<evidence type="ECO:0000256" key="10">
    <source>
        <dbReference type="SAM" id="MobiDB-lite"/>
    </source>
</evidence>
<evidence type="ECO:0000256" key="7">
    <source>
        <dbReference type="ARBA" id="ARBA00022989"/>
    </source>
</evidence>
<proteinExistence type="predicted"/>
<keyword evidence="4" id="KW-0732">Signal</keyword>
<dbReference type="Gene3D" id="1.10.510.10">
    <property type="entry name" value="Transferase(Phosphotransferase) domain 1"/>
    <property type="match status" value="2"/>
</dbReference>
<dbReference type="PANTHER" id="PTHR45927">
    <property type="entry name" value="LYSM-DOMAIN RECEPTOR-LIKE KINASE-RELATED"/>
    <property type="match status" value="1"/>
</dbReference>
<dbReference type="Pfam" id="PF23473">
    <property type="entry name" value="LysM3_LYK4_5"/>
    <property type="match status" value="2"/>
</dbReference>
<reference evidence="14" key="1">
    <citation type="submission" date="2022-02" db="EMBL/GenBank/DDBJ databases">
        <authorList>
            <person name="Henning P.M."/>
            <person name="McCubbin A.G."/>
            <person name="Shore J.S."/>
        </authorList>
    </citation>
    <scope>NUCLEOTIDE SEQUENCE</scope>
    <source>
        <strain evidence="14">F60SS</strain>
        <tissue evidence="14">Leaves</tissue>
    </source>
</reference>
<feature type="transmembrane region" description="Helical" evidence="11">
    <location>
        <begin position="244"/>
        <end position="270"/>
    </location>
</feature>
<dbReference type="SUPFAM" id="SSF56112">
    <property type="entry name" value="Protein kinase-like (PK-like)"/>
    <property type="match status" value="2"/>
</dbReference>
<evidence type="ECO:0000256" key="4">
    <source>
        <dbReference type="ARBA" id="ARBA00022729"/>
    </source>
</evidence>
<dbReference type="InterPro" id="IPR056562">
    <property type="entry name" value="LysM2_CERK1_LYK3_4_5"/>
</dbReference>
<dbReference type="Gene3D" id="3.30.200.20">
    <property type="entry name" value="Phosphorylase Kinase, domain 1"/>
    <property type="match status" value="2"/>
</dbReference>
<evidence type="ECO:0000256" key="6">
    <source>
        <dbReference type="ARBA" id="ARBA00022840"/>
    </source>
</evidence>
<feature type="domain" description="Protein kinase" evidence="12">
    <location>
        <begin position="921"/>
        <end position="1220"/>
    </location>
</feature>
<feature type="compositionally biased region" description="Pro residues" evidence="10">
    <location>
        <begin position="218"/>
        <end position="234"/>
    </location>
</feature>
<evidence type="ECO:0000256" key="1">
    <source>
        <dbReference type="ARBA" id="ARBA00004162"/>
    </source>
</evidence>
<dbReference type="InterPro" id="IPR000719">
    <property type="entry name" value="Prot_kinase_dom"/>
</dbReference>
<evidence type="ECO:0000256" key="8">
    <source>
        <dbReference type="ARBA" id="ARBA00023136"/>
    </source>
</evidence>
<organism evidence="14 15">
    <name type="scientific">Turnera subulata</name>
    <dbReference type="NCBI Taxonomy" id="218843"/>
    <lineage>
        <taxon>Eukaryota</taxon>
        <taxon>Viridiplantae</taxon>
        <taxon>Streptophyta</taxon>
        <taxon>Embryophyta</taxon>
        <taxon>Tracheophyta</taxon>
        <taxon>Spermatophyta</taxon>
        <taxon>Magnoliopsida</taxon>
        <taxon>eudicotyledons</taxon>
        <taxon>Gunneridae</taxon>
        <taxon>Pentapetalae</taxon>
        <taxon>rosids</taxon>
        <taxon>fabids</taxon>
        <taxon>Malpighiales</taxon>
        <taxon>Passifloraceae</taxon>
        <taxon>Turnera</taxon>
    </lineage>
</organism>
<dbReference type="InterPro" id="IPR036779">
    <property type="entry name" value="LysM_dom_sf"/>
</dbReference>
<feature type="non-terminal residue" evidence="14">
    <location>
        <position position="1237"/>
    </location>
</feature>
<dbReference type="Pfam" id="PF00069">
    <property type="entry name" value="Pkinase"/>
    <property type="match status" value="2"/>
</dbReference>
<dbReference type="PROSITE" id="PS50011">
    <property type="entry name" value="PROTEIN_KINASE_DOM"/>
    <property type="match status" value="2"/>
</dbReference>
<evidence type="ECO:0008006" key="16">
    <source>
        <dbReference type="Google" id="ProtNLM"/>
    </source>
</evidence>
<evidence type="ECO:0000256" key="5">
    <source>
        <dbReference type="ARBA" id="ARBA00022741"/>
    </source>
</evidence>
<dbReference type="PANTHER" id="PTHR45927:SF11">
    <property type="entry name" value="LYSM DOMAIN RECEPTOR-LIKE KINASE 4"/>
    <property type="match status" value="1"/>
</dbReference>
<evidence type="ECO:0000259" key="12">
    <source>
        <dbReference type="PROSITE" id="PS50011"/>
    </source>
</evidence>
<dbReference type="GO" id="GO:0051707">
    <property type="term" value="P:response to other organism"/>
    <property type="evidence" value="ECO:0007669"/>
    <property type="project" value="UniProtKB-ARBA"/>
</dbReference>
<dbReference type="InterPro" id="IPR011009">
    <property type="entry name" value="Kinase-like_dom_sf"/>
</dbReference>
<dbReference type="Proteomes" id="UP001141552">
    <property type="component" value="Unassembled WGS sequence"/>
</dbReference>
<dbReference type="InterPro" id="IPR056563">
    <property type="entry name" value="LysM3_LYK4_5"/>
</dbReference>
<dbReference type="PROSITE" id="PS51782">
    <property type="entry name" value="LYSM"/>
    <property type="match status" value="1"/>
</dbReference>
<protein>
    <recommendedName>
        <fullName evidence="16">Protein kinase domain-containing protein</fullName>
    </recommendedName>
</protein>
<dbReference type="PROSITE" id="PS00109">
    <property type="entry name" value="PROTEIN_KINASE_TYR"/>
    <property type="match status" value="1"/>
</dbReference>
<keyword evidence="6" id="KW-0067">ATP-binding</keyword>
<accession>A0A9Q0G7H7</accession>
<dbReference type="SMART" id="SM00220">
    <property type="entry name" value="S_TKc"/>
    <property type="match status" value="2"/>
</dbReference>
<dbReference type="CDD" id="cd00118">
    <property type="entry name" value="LysM"/>
    <property type="match status" value="1"/>
</dbReference>
<feature type="domain" description="Protein kinase" evidence="12">
    <location>
        <begin position="275"/>
        <end position="595"/>
    </location>
</feature>
<keyword evidence="2" id="KW-1003">Cell membrane</keyword>
<keyword evidence="5" id="KW-0547">Nucleotide-binding</keyword>
<keyword evidence="15" id="KW-1185">Reference proteome</keyword>
<dbReference type="EMBL" id="JAKUCV010001844">
    <property type="protein sequence ID" value="KAJ4844870.1"/>
    <property type="molecule type" value="Genomic_DNA"/>
</dbReference>
<feature type="transmembrane region" description="Helical" evidence="11">
    <location>
        <begin position="887"/>
        <end position="908"/>
    </location>
</feature>
<dbReference type="GO" id="GO:0005886">
    <property type="term" value="C:plasma membrane"/>
    <property type="evidence" value="ECO:0007669"/>
    <property type="project" value="UniProtKB-SubCell"/>
</dbReference>
<evidence type="ECO:0000259" key="13">
    <source>
        <dbReference type="PROSITE" id="PS51782"/>
    </source>
</evidence>
<dbReference type="InterPro" id="IPR008266">
    <property type="entry name" value="Tyr_kinase_AS"/>
</dbReference>
<feature type="domain" description="LysM" evidence="13">
    <location>
        <begin position="161"/>
        <end position="205"/>
    </location>
</feature>
<keyword evidence="7 11" id="KW-1133">Transmembrane helix</keyword>
<sequence>QPYEGSATTDCSNKGNSVLGYSCNGLSRSCQAYLIFRSQPPYTTVASISTLLNADPSQVSAINEVSDTAAALETNKLVIVPVNCSCSGEYYQANASYPVKPNDNLFLIANDTYQGLSTCQALQNQSTRVSQDIFPGERITVPLRCACPTKNQSDAGIRYLLSYVVTWGDTVSAISVRFGADVGTTLEANSIGERSTINPFTTILVPLQNPPSSSQTIAPPPPPPSSSPPPPSSPSPGKNSSKTWIYVVAGVVGGIALTIVCGAIVFFACFGKAGRQPDPVIASKSFEAQEKPLYQKADEESQDFLESVSSIAKSVKVYKFEELQAATDDFSASCWIRGSVYRGVINGDFAAIKKMNGDVSKEINLLTSVSHSNVIRLSGVCFNDGNWYLVYEFAANGPLSDWIYNMNNEGKFLNWTQRIQIAVDVVTGLNYLHSFTNNPHVHKDIKSSNILLDGDFRAKIANFALARSAEGLSGEFALTRHIVGTRGYMAPEYLENGLVSTKLDVYACGVLMLEMVTGKEVAAFYTEENINLSDVLSDVLSEEDGHENLRQFMDPSLQGNYPQELAVFVLRLVDSCLSKNPADRPAVDEISAQFLMSMFTSSSSYLQVVLVKSCIPMERFIHSFLILLFLATSNIHAQQSYSGNSVLDCNQTDANGPNPAFLYTCNGKRSCLSFLIYKSQPSYNTVSRISNLISSDPSEVARINNILSSTVVPTDQELLVPVICSCSGKYYQANTSYVIPSIYDTYFTIANDTYEGLSSCNTLISENSYSEFGLHVGMELHVPLRCACPTDNQTREGTEFLLTYLVSWGDKVPNISKRFNASIKSVAFANGFAEDDPILFPFTTILVPLKTEPSSSQTIIQTYPSPPAKSSSNTTIQTPKPAFPSRVWIIVGIPLLVLFVVLSLTILIKKTHFGCQKDREAKKKSVLPDDFFDKVARVDQGLKIYTFDELVVATEDFGTENKLSDSVCRGVIGGQLVAIKKMRKDVSNEVNLLRKINHFNLISLNAACKHQGGYYLVYEFMENGCLRDWIHKQTFCEFQSWSQRVQIALDVANGLHYIHNFADPPYVHKDISSSNILLSRHFRAKIANFSVACLAEAEEYVNSSMRLAMGAKGYLAPEYIESGLVTPKIDIYAFGVVLLELITGKEPVFMQNGREVQLSEAIISIIDIEAEIDCLVDPNLLSKHRREFVLRMVKLSLACLAQEPESRPTMEEIVSLLSKIQLDIWRSESMFKNRFTV</sequence>
<dbReference type="Gene3D" id="3.10.350.10">
    <property type="entry name" value="LysM domain"/>
    <property type="match status" value="1"/>
</dbReference>
<dbReference type="SMART" id="SM00257">
    <property type="entry name" value="LysM"/>
    <property type="match status" value="3"/>
</dbReference>
<dbReference type="GO" id="GO:0005524">
    <property type="term" value="F:ATP binding"/>
    <property type="evidence" value="ECO:0007669"/>
    <property type="project" value="UniProtKB-KW"/>
</dbReference>
<comment type="caution">
    <text evidence="14">The sequence shown here is derived from an EMBL/GenBank/DDBJ whole genome shotgun (WGS) entry which is preliminary data.</text>
</comment>
<dbReference type="InterPro" id="IPR018392">
    <property type="entry name" value="LysM"/>
</dbReference>
<dbReference type="Pfam" id="PF23472">
    <property type="entry name" value="LysM2_CERK1_LYK3_4_5"/>
    <property type="match status" value="2"/>
</dbReference>
<dbReference type="GO" id="GO:0004672">
    <property type="term" value="F:protein kinase activity"/>
    <property type="evidence" value="ECO:0007669"/>
    <property type="project" value="InterPro"/>
</dbReference>
<comment type="subcellular location">
    <subcellularLocation>
        <location evidence="1">Cell membrane</location>
        <topology evidence="1">Single-pass membrane protein</topology>
    </subcellularLocation>
</comment>
<keyword evidence="3 11" id="KW-0812">Transmembrane</keyword>
<evidence type="ECO:0000313" key="15">
    <source>
        <dbReference type="Proteomes" id="UP001141552"/>
    </source>
</evidence>
<keyword evidence="9" id="KW-1015">Disulfide bond</keyword>
<gene>
    <name evidence="14" type="ORF">Tsubulata_004364</name>
</gene>
<feature type="region of interest" description="Disordered" evidence="10">
    <location>
        <begin position="210"/>
        <end position="238"/>
    </location>
</feature>
<dbReference type="FunFam" id="1.10.510.10:FF:000468">
    <property type="entry name" value="PTI1-like tyrosine-protein kinase 3"/>
    <property type="match status" value="2"/>
</dbReference>
<evidence type="ECO:0000313" key="14">
    <source>
        <dbReference type="EMBL" id="KAJ4844870.1"/>
    </source>
</evidence>
<evidence type="ECO:0000256" key="11">
    <source>
        <dbReference type="SAM" id="Phobius"/>
    </source>
</evidence>
<dbReference type="AlphaFoldDB" id="A0A9Q0G7H7"/>
<evidence type="ECO:0000256" key="9">
    <source>
        <dbReference type="ARBA" id="ARBA00023157"/>
    </source>
</evidence>
<evidence type="ECO:0000256" key="2">
    <source>
        <dbReference type="ARBA" id="ARBA00022475"/>
    </source>
</evidence>